<evidence type="ECO:0008006" key="3">
    <source>
        <dbReference type="Google" id="ProtNLM"/>
    </source>
</evidence>
<dbReference type="Proteomes" id="UP001501207">
    <property type="component" value="Unassembled WGS sequence"/>
</dbReference>
<dbReference type="PROSITE" id="PS51257">
    <property type="entry name" value="PROKAR_LIPOPROTEIN"/>
    <property type="match status" value="1"/>
</dbReference>
<dbReference type="RefSeq" id="WP_344979467.1">
    <property type="nucleotide sequence ID" value="NZ_BAABFN010000005.1"/>
</dbReference>
<evidence type="ECO:0000313" key="2">
    <source>
        <dbReference type="Proteomes" id="UP001501207"/>
    </source>
</evidence>
<proteinExistence type="predicted"/>
<gene>
    <name evidence="1" type="ORF">GCM10023143_23300</name>
</gene>
<dbReference type="EMBL" id="BAABFN010000005">
    <property type="protein sequence ID" value="GAA4313197.1"/>
    <property type="molecule type" value="Genomic_DNA"/>
</dbReference>
<protein>
    <recommendedName>
        <fullName evidence="3">Lipoprotein</fullName>
    </recommendedName>
</protein>
<organism evidence="1 2">
    <name type="scientific">Compostibacter hankyongensis</name>
    <dbReference type="NCBI Taxonomy" id="1007089"/>
    <lineage>
        <taxon>Bacteria</taxon>
        <taxon>Pseudomonadati</taxon>
        <taxon>Bacteroidota</taxon>
        <taxon>Chitinophagia</taxon>
        <taxon>Chitinophagales</taxon>
        <taxon>Chitinophagaceae</taxon>
        <taxon>Compostibacter</taxon>
    </lineage>
</organism>
<accession>A0ABP8FXQ9</accession>
<reference evidence="2" key="1">
    <citation type="journal article" date="2019" name="Int. J. Syst. Evol. Microbiol.">
        <title>The Global Catalogue of Microorganisms (GCM) 10K type strain sequencing project: providing services to taxonomists for standard genome sequencing and annotation.</title>
        <authorList>
            <consortium name="The Broad Institute Genomics Platform"/>
            <consortium name="The Broad Institute Genome Sequencing Center for Infectious Disease"/>
            <person name="Wu L."/>
            <person name="Ma J."/>
        </authorList>
    </citation>
    <scope>NUCLEOTIDE SEQUENCE [LARGE SCALE GENOMIC DNA]</scope>
    <source>
        <strain evidence="2">JCM 17664</strain>
    </source>
</reference>
<comment type="caution">
    <text evidence="1">The sequence shown here is derived from an EMBL/GenBank/DDBJ whole genome shotgun (WGS) entry which is preliminary data.</text>
</comment>
<evidence type="ECO:0000313" key="1">
    <source>
        <dbReference type="EMBL" id="GAA4313197.1"/>
    </source>
</evidence>
<name>A0ABP8FXQ9_9BACT</name>
<sequence length="148" mass="17223">MKYLILLVLSGMVFSCTTDGRKDADDISGYGVSDTMYVDAKGNRYKHLAQIPDSLYTPEQKELVRRLDEIIVKYTKAKDKHMVLELTKEQYLKMGLPERYYIILKKNIQDNNAFLDSAGITNVEELIRKRNENIYKKLEDHKNQNGDK</sequence>
<keyword evidence="2" id="KW-1185">Reference proteome</keyword>